<dbReference type="Gene3D" id="3.40.390.10">
    <property type="entry name" value="Collagenase (Catalytic Domain)"/>
    <property type="match status" value="1"/>
</dbReference>
<reference evidence="1" key="1">
    <citation type="journal article" date="2014" name="Front. Microbiol.">
        <title>High frequency of phylogenetically diverse reductive dehalogenase-homologous genes in deep subseafloor sedimentary metagenomes.</title>
        <authorList>
            <person name="Kawai M."/>
            <person name="Futagami T."/>
            <person name="Toyoda A."/>
            <person name="Takaki Y."/>
            <person name="Nishi S."/>
            <person name="Hori S."/>
            <person name="Arai W."/>
            <person name="Tsubouchi T."/>
            <person name="Morono Y."/>
            <person name="Uchiyama I."/>
            <person name="Ito T."/>
            <person name="Fujiyama A."/>
            <person name="Inagaki F."/>
            <person name="Takami H."/>
        </authorList>
    </citation>
    <scope>NUCLEOTIDE SEQUENCE</scope>
    <source>
        <strain evidence="1">Expedition CK06-06</strain>
    </source>
</reference>
<feature type="non-terminal residue" evidence="1">
    <location>
        <position position="1"/>
    </location>
</feature>
<gene>
    <name evidence="1" type="ORF">S01H4_19986</name>
</gene>
<dbReference type="EMBL" id="BART01008951">
    <property type="protein sequence ID" value="GAG60399.1"/>
    <property type="molecule type" value="Genomic_DNA"/>
</dbReference>
<evidence type="ECO:0000313" key="1">
    <source>
        <dbReference type="EMBL" id="GAG60399.1"/>
    </source>
</evidence>
<accession>X0YUQ3</accession>
<dbReference type="AlphaFoldDB" id="X0YUQ3"/>
<comment type="caution">
    <text evidence="1">The sequence shown here is derived from an EMBL/GenBank/DDBJ whole genome shotgun (WGS) entry which is preliminary data.</text>
</comment>
<name>X0YUQ3_9ZZZZ</name>
<sequence length="169" mass="18826">QDTKEKVRDIFKIDLLTPPDSGGPNVEHILNPMRFNLLLLDFNKLRAGFNRKFPIVCEPQGVLAAFVSNNFRDETVHVVTPRYFALNEDRRAVTLVHERAHTVLRAAGHPGTGDVPACIEPHKGFPGLTYDEAVKNAWCYEWLTASLQSNYTPGRFADLGGCHLAGRAS</sequence>
<proteinExistence type="predicted"/>
<protein>
    <submittedName>
        <fullName evidence="1">Uncharacterized protein</fullName>
    </submittedName>
</protein>
<dbReference type="GO" id="GO:0008237">
    <property type="term" value="F:metallopeptidase activity"/>
    <property type="evidence" value="ECO:0007669"/>
    <property type="project" value="InterPro"/>
</dbReference>
<dbReference type="InterPro" id="IPR024079">
    <property type="entry name" value="MetalloPept_cat_dom_sf"/>
</dbReference>
<organism evidence="1">
    <name type="scientific">marine sediment metagenome</name>
    <dbReference type="NCBI Taxonomy" id="412755"/>
    <lineage>
        <taxon>unclassified sequences</taxon>
        <taxon>metagenomes</taxon>
        <taxon>ecological metagenomes</taxon>
    </lineage>
</organism>